<feature type="coiled-coil region" evidence="1">
    <location>
        <begin position="220"/>
        <end position="250"/>
    </location>
</feature>
<evidence type="ECO:0000313" key="5">
    <source>
        <dbReference type="Proteomes" id="UP001055117"/>
    </source>
</evidence>
<protein>
    <submittedName>
        <fullName evidence="4">Chromosome partition protein Smc</fullName>
    </submittedName>
</protein>
<feature type="domain" description="Crescentin coiled-coil" evidence="3">
    <location>
        <begin position="108"/>
        <end position="466"/>
    </location>
</feature>
<organism evidence="4 5">
    <name type="scientific">Methylobacterium cerastii</name>
    <dbReference type="NCBI Taxonomy" id="932741"/>
    <lineage>
        <taxon>Bacteria</taxon>
        <taxon>Pseudomonadati</taxon>
        <taxon>Pseudomonadota</taxon>
        <taxon>Alphaproteobacteria</taxon>
        <taxon>Hyphomicrobiales</taxon>
        <taxon>Methylobacteriaceae</taxon>
        <taxon>Methylobacterium</taxon>
    </lineage>
</organism>
<sequence>MAWTSFRNVLSPTPPAPSPSPSPQREASERAARADRGLPQADVRAAASTERAKPKSETLRSSLDSIGQRDEIVRQRIEAMVDRLDDLRTLQDDFSSILEPIISISDELPRASMRIAELETSLAQEFQSGRTIRLEVAELSTRISTLAGELSDALARASRAEDHLQAGEATVATQRVELRDKTLAIENLDRQLFAEIEQTKALTGENKALRLEAQAADSALARSEHDLLGARESLSALEQESRRLQGLSEEQAGQLSELAARHRNLEGIAEGERQRLRAVEAQLAAETALRERNEAQHEAEMTTLRTERAGLAMKLEAATNRADSHEQLLTQSRNQLREKDEAHRIADRNFKEASIARTTAERRLDSLQSDLARQTERFLEMQRLRAELDARCDMLSKALAAKDAALEQAGVRNAALTERIEQIVHRQEAARTEFETTTRRLTEDLQNERSERALVQGALDIARETRVTLQKQYEALKRSGRGWRGMEEDMGRPGPDAAPQEPSNVRPFLHPDQAS</sequence>
<dbReference type="InterPro" id="IPR043652">
    <property type="entry name" value="CreS_CC"/>
</dbReference>
<dbReference type="Proteomes" id="UP001055117">
    <property type="component" value="Unassembled WGS sequence"/>
</dbReference>
<dbReference type="Pfam" id="PF19220">
    <property type="entry name" value="Rod_CreS"/>
    <property type="match status" value="1"/>
</dbReference>
<comment type="caution">
    <text evidence="4">The sequence shown here is derived from an EMBL/GenBank/DDBJ whole genome shotgun (WGS) entry which is preliminary data.</text>
</comment>
<dbReference type="EMBL" id="BPQG01000028">
    <property type="protein sequence ID" value="GJD44035.1"/>
    <property type="molecule type" value="Genomic_DNA"/>
</dbReference>
<keyword evidence="5" id="KW-1185">Reference proteome</keyword>
<feature type="compositionally biased region" description="Pro residues" evidence="2">
    <location>
        <begin position="12"/>
        <end position="22"/>
    </location>
</feature>
<evidence type="ECO:0000313" key="4">
    <source>
        <dbReference type="EMBL" id="GJD44035.1"/>
    </source>
</evidence>
<accession>A0ABQ4QGR1</accession>
<feature type="region of interest" description="Disordered" evidence="2">
    <location>
        <begin position="478"/>
        <end position="515"/>
    </location>
</feature>
<name>A0ABQ4QGR1_9HYPH</name>
<feature type="coiled-coil region" evidence="1">
    <location>
        <begin position="276"/>
        <end position="384"/>
    </location>
</feature>
<gene>
    <name evidence="4" type="primary">smc_1</name>
    <name evidence="4" type="ORF">AFCDBAGC_1897</name>
</gene>
<keyword evidence="1" id="KW-0175">Coiled coil</keyword>
<proteinExistence type="predicted"/>
<feature type="compositionally biased region" description="Basic and acidic residues" evidence="2">
    <location>
        <begin position="26"/>
        <end position="36"/>
    </location>
</feature>
<evidence type="ECO:0000256" key="2">
    <source>
        <dbReference type="SAM" id="MobiDB-lite"/>
    </source>
</evidence>
<evidence type="ECO:0000259" key="3">
    <source>
        <dbReference type="Pfam" id="PF19220"/>
    </source>
</evidence>
<feature type="compositionally biased region" description="Polar residues" evidence="2">
    <location>
        <begin position="1"/>
        <end position="10"/>
    </location>
</feature>
<evidence type="ECO:0000256" key="1">
    <source>
        <dbReference type="SAM" id="Coils"/>
    </source>
</evidence>
<reference evidence="4 5" key="1">
    <citation type="journal article" date="2021" name="Front. Microbiol.">
        <title>Comprehensive Comparative Genomics and Phenotyping of Methylobacterium Species.</title>
        <authorList>
            <person name="Alessa O."/>
            <person name="Ogura Y."/>
            <person name="Fujitani Y."/>
            <person name="Takami H."/>
            <person name="Hayashi T."/>
            <person name="Sahin N."/>
            <person name="Tani A."/>
        </authorList>
    </citation>
    <scope>NUCLEOTIDE SEQUENCE [LARGE SCALE GENOMIC DNA]</scope>
    <source>
        <strain evidence="4 5">DSM 23679</strain>
    </source>
</reference>
<feature type="region of interest" description="Disordered" evidence="2">
    <location>
        <begin position="1"/>
        <end position="64"/>
    </location>
</feature>